<feature type="domain" description="J" evidence="2">
    <location>
        <begin position="70"/>
        <end position="132"/>
    </location>
</feature>
<protein>
    <submittedName>
        <fullName evidence="3">Molecular chaperone DnaJ</fullName>
    </submittedName>
</protein>
<dbReference type="AlphaFoldDB" id="A0A928VQP4"/>
<dbReference type="InterPro" id="IPR036869">
    <property type="entry name" value="J_dom_sf"/>
</dbReference>
<keyword evidence="4" id="KW-1185">Reference proteome</keyword>
<keyword evidence="1" id="KW-0175">Coiled coil</keyword>
<evidence type="ECO:0000259" key="2">
    <source>
        <dbReference type="SMART" id="SM00271"/>
    </source>
</evidence>
<comment type="caution">
    <text evidence="3">The sequence shown here is derived from an EMBL/GenBank/DDBJ whole genome shotgun (WGS) entry which is preliminary data.</text>
</comment>
<dbReference type="CDD" id="cd06257">
    <property type="entry name" value="DnaJ"/>
    <property type="match status" value="1"/>
</dbReference>
<name>A0A928VQP4_9CYAN</name>
<reference evidence="3" key="1">
    <citation type="submission" date="2020-10" db="EMBL/GenBank/DDBJ databases">
        <authorList>
            <person name="Castelo-Branco R."/>
            <person name="Eusebio N."/>
            <person name="Adriana R."/>
            <person name="Vieira A."/>
            <person name="Brugerolle De Fraissinette N."/>
            <person name="Rezende De Castro R."/>
            <person name="Schneider M.P."/>
            <person name="Vasconcelos V."/>
            <person name="Leao P.N."/>
        </authorList>
    </citation>
    <scope>NUCLEOTIDE SEQUENCE</scope>
    <source>
        <strain evidence="3">LEGE 11480</strain>
    </source>
</reference>
<sequence>MSSELVRKLTPEEEELAKKKAQLEITEAELAQRELDLATLHGELHAFERQYQQIIGMRYLELDRVEVQIEEYMAYLEEAEDFSPSEGLKQLYRQIAKKVHPDLATDKAERVRRQDLMAAINQAYEEGNEERLREILYQWENSPDTVEGEGIGAELIRALRKIAQSQERLRCIEEELSVIHSTELYQLREQVIQAESQGKNLLEEMASMIDEEINNAKKRLAELKAS</sequence>
<dbReference type="Proteomes" id="UP000625316">
    <property type="component" value="Unassembled WGS sequence"/>
</dbReference>
<accession>A0A928VQP4</accession>
<proteinExistence type="predicted"/>
<evidence type="ECO:0000313" key="4">
    <source>
        <dbReference type="Proteomes" id="UP000625316"/>
    </source>
</evidence>
<evidence type="ECO:0000313" key="3">
    <source>
        <dbReference type="EMBL" id="MBE9032916.1"/>
    </source>
</evidence>
<dbReference type="EMBL" id="JADEXQ010000134">
    <property type="protein sequence ID" value="MBE9032916.1"/>
    <property type="molecule type" value="Genomic_DNA"/>
</dbReference>
<dbReference type="SUPFAM" id="SSF46565">
    <property type="entry name" value="Chaperone J-domain"/>
    <property type="match status" value="1"/>
</dbReference>
<evidence type="ECO:0000256" key="1">
    <source>
        <dbReference type="SAM" id="Coils"/>
    </source>
</evidence>
<dbReference type="RefSeq" id="WP_264327733.1">
    <property type="nucleotide sequence ID" value="NZ_JADEXQ010000134.1"/>
</dbReference>
<organism evidence="3 4">
    <name type="scientific">Romeriopsis navalis LEGE 11480</name>
    <dbReference type="NCBI Taxonomy" id="2777977"/>
    <lineage>
        <taxon>Bacteria</taxon>
        <taxon>Bacillati</taxon>
        <taxon>Cyanobacteriota</taxon>
        <taxon>Cyanophyceae</taxon>
        <taxon>Leptolyngbyales</taxon>
        <taxon>Leptolyngbyaceae</taxon>
        <taxon>Romeriopsis</taxon>
        <taxon>Romeriopsis navalis</taxon>
    </lineage>
</organism>
<dbReference type="InterPro" id="IPR001623">
    <property type="entry name" value="DnaJ_domain"/>
</dbReference>
<feature type="coiled-coil region" evidence="1">
    <location>
        <begin position="155"/>
        <end position="226"/>
    </location>
</feature>
<dbReference type="SMART" id="SM00271">
    <property type="entry name" value="DnaJ"/>
    <property type="match status" value="1"/>
</dbReference>
<dbReference type="Gene3D" id="1.10.287.110">
    <property type="entry name" value="DnaJ domain"/>
    <property type="match status" value="1"/>
</dbReference>
<gene>
    <name evidence="3" type="ORF">IQ266_24580</name>
</gene>